<dbReference type="InterPro" id="IPR018317">
    <property type="entry name" value="QueC"/>
</dbReference>
<sequence length="465" mass="51288">MPGGVFRFDFAERQTENPRTGLTPLSENDFKSTTDRLESTVQLASGITPRWAEDLLRIARVVYLVDKRAPRSSSPDRWTRDITLSIQVIDPDLWTDAILALINRTLQVMSGDVWRIEVRGGATSIDSKYRLLEVGQISELTLFSGGLDSGSYAAERVANGARGLLLIAHDHADSASTQQTLANAIDQDRRVTRLAQVRDEPKRAAGVRLESSTRTRGFLFVATAIYVASGYGLPEVAIPENGLVAVNPPLSPDRIGSNSTRSTHPWVLERLNEVLRTIGGDIVIRNPYLLLTKGEVCTRARDAGVSPQVIASTVSCGQAPQTRKDFANCGYCYPCLVRRAGLQAAYDQDPTIYQRDLTQLKSKRQRQHLDDVARWLSRSFNVRDLIADMPTPTQPSPRALLPVIKRSQAELRDLVLEHSDRNVPGQRCAHMPGRAPTEPLATEATGPGPARTWDPPASQIDRTAQ</sequence>
<comment type="caution">
    <text evidence="2">The sequence shown here is derived from an EMBL/GenBank/DDBJ whole genome shotgun (WGS) entry which is preliminary data.</text>
</comment>
<gene>
    <name evidence="2" type="ORF">EV191_101606</name>
</gene>
<evidence type="ECO:0000256" key="1">
    <source>
        <dbReference type="SAM" id="MobiDB-lite"/>
    </source>
</evidence>
<organism evidence="2 3">
    <name type="scientific">Tamaricihabitans halophyticus</name>
    <dbReference type="NCBI Taxonomy" id="1262583"/>
    <lineage>
        <taxon>Bacteria</taxon>
        <taxon>Bacillati</taxon>
        <taxon>Actinomycetota</taxon>
        <taxon>Actinomycetes</taxon>
        <taxon>Pseudonocardiales</taxon>
        <taxon>Pseudonocardiaceae</taxon>
        <taxon>Tamaricihabitans</taxon>
    </lineage>
</organism>
<accession>A0A4R2RAD1</accession>
<dbReference type="OrthoDB" id="9789567at2"/>
<name>A0A4R2RAD1_9PSEU</name>
<evidence type="ECO:0000313" key="3">
    <source>
        <dbReference type="Proteomes" id="UP000294911"/>
    </source>
</evidence>
<dbReference type="Pfam" id="PF06508">
    <property type="entry name" value="QueC"/>
    <property type="match status" value="1"/>
</dbReference>
<feature type="region of interest" description="Disordered" evidence="1">
    <location>
        <begin position="423"/>
        <end position="465"/>
    </location>
</feature>
<dbReference type="SUPFAM" id="SSF52402">
    <property type="entry name" value="Adenine nucleotide alpha hydrolases-like"/>
    <property type="match status" value="1"/>
</dbReference>
<dbReference type="Proteomes" id="UP000294911">
    <property type="component" value="Unassembled WGS sequence"/>
</dbReference>
<evidence type="ECO:0000313" key="2">
    <source>
        <dbReference type="EMBL" id="TCP56661.1"/>
    </source>
</evidence>
<reference evidence="2 3" key="1">
    <citation type="submission" date="2019-03" db="EMBL/GenBank/DDBJ databases">
        <title>Genomic Encyclopedia of Type Strains, Phase IV (KMG-IV): sequencing the most valuable type-strain genomes for metagenomic binning, comparative biology and taxonomic classification.</title>
        <authorList>
            <person name="Goeker M."/>
        </authorList>
    </citation>
    <scope>NUCLEOTIDE SEQUENCE [LARGE SCALE GENOMIC DNA]</scope>
    <source>
        <strain evidence="2 3">DSM 45765</strain>
    </source>
</reference>
<dbReference type="AlphaFoldDB" id="A0A4R2RAD1"/>
<dbReference type="InterPro" id="IPR014729">
    <property type="entry name" value="Rossmann-like_a/b/a_fold"/>
</dbReference>
<protein>
    <submittedName>
        <fullName evidence="2">7-cyano-7-deazaguanine synthase in queuosine biosynthesis</fullName>
    </submittedName>
</protein>
<keyword evidence="3" id="KW-1185">Reference proteome</keyword>
<dbReference type="EMBL" id="SLXQ01000001">
    <property type="protein sequence ID" value="TCP56661.1"/>
    <property type="molecule type" value="Genomic_DNA"/>
</dbReference>
<dbReference type="Gene3D" id="3.40.50.620">
    <property type="entry name" value="HUPs"/>
    <property type="match status" value="1"/>
</dbReference>
<proteinExistence type="predicted"/>